<reference evidence="1" key="1">
    <citation type="submission" date="2022-07" db="EMBL/GenBank/DDBJ databases">
        <title>Genome Sequence of Phlebia brevispora.</title>
        <authorList>
            <person name="Buettner E."/>
        </authorList>
    </citation>
    <scope>NUCLEOTIDE SEQUENCE</scope>
    <source>
        <strain evidence="1">MPL23</strain>
    </source>
</reference>
<dbReference type="EMBL" id="JANHOG010000079">
    <property type="protein sequence ID" value="KAJ3558583.1"/>
    <property type="molecule type" value="Genomic_DNA"/>
</dbReference>
<proteinExistence type="predicted"/>
<dbReference type="Proteomes" id="UP001148662">
    <property type="component" value="Unassembled WGS sequence"/>
</dbReference>
<evidence type="ECO:0000313" key="2">
    <source>
        <dbReference type="Proteomes" id="UP001148662"/>
    </source>
</evidence>
<comment type="caution">
    <text evidence="1">The sequence shown here is derived from an EMBL/GenBank/DDBJ whole genome shotgun (WGS) entry which is preliminary data.</text>
</comment>
<sequence>MHGRARRSCRSKTSPTPSPANPPKYIPKMKAEKHEDTLMTHRRTTPDEQVPRDLRLGMPTREQYTRIEQEYLNSLSVRKREKALLTQEMFDDVWDVLHNPKDSKLRTPQFRFWVRKMFVLSFAHRPGASASGPANASMESDVQPIIMHENRPVALKEQIYDIISYCHRISGHGGRDRTMALVRERYSWIPKELIAQYIKICPTCVYKKTKDASLALSLRGEGSSSTPVVRARESAYTMSSASLSARRLRRFSPHVDESSEMKPVHHPGP</sequence>
<protein>
    <submittedName>
        <fullName evidence="1">Uncharacterized protein</fullName>
    </submittedName>
</protein>
<organism evidence="1 2">
    <name type="scientific">Phlebia brevispora</name>
    <dbReference type="NCBI Taxonomy" id="194682"/>
    <lineage>
        <taxon>Eukaryota</taxon>
        <taxon>Fungi</taxon>
        <taxon>Dikarya</taxon>
        <taxon>Basidiomycota</taxon>
        <taxon>Agaricomycotina</taxon>
        <taxon>Agaricomycetes</taxon>
        <taxon>Polyporales</taxon>
        <taxon>Meruliaceae</taxon>
        <taxon>Phlebia</taxon>
    </lineage>
</organism>
<keyword evidence="2" id="KW-1185">Reference proteome</keyword>
<name>A0ACC1TCV2_9APHY</name>
<evidence type="ECO:0000313" key="1">
    <source>
        <dbReference type="EMBL" id="KAJ3558583.1"/>
    </source>
</evidence>
<accession>A0ACC1TCV2</accession>
<gene>
    <name evidence="1" type="ORF">NM688_g833</name>
</gene>